<reference evidence="2" key="1">
    <citation type="submission" date="2017-02" db="EMBL/GenBank/DDBJ databases">
        <authorList>
            <person name="Varghese N."/>
            <person name="Submissions S."/>
        </authorList>
    </citation>
    <scope>NUCLEOTIDE SEQUENCE [LARGE SCALE GENOMIC DNA]</scope>
    <source>
        <strain evidence="2">DSM 24967</strain>
    </source>
</reference>
<gene>
    <name evidence="1" type="ORF">SAMN05660349_00451</name>
</gene>
<dbReference type="Pfam" id="PF14307">
    <property type="entry name" value="Glyco_tran_WbsX"/>
    <property type="match status" value="1"/>
</dbReference>
<accession>A0A1T5A5A4</accession>
<sequence>MKQNKARVLAFYLPQFHPTPENDAWWGKGFTEWTNVGKAKPLFRGHYQPQVPADLGYYDLRVPETRMAQADMAREYGVEGFCYWHYWFGNGRRLLDRPFTEVLESGNPDFPFCLAWANHSWHGIYCGVKSKEPLIEQTYNGLSDYEHHFYDVLPAFKDKRYITVDGKPFFLVFSPLEIPDPKEFIDCWQQLAIRNGLKGIHFVAHTYKAENIDLLLSRGFDAVNVVRLFDYQRHGLSVFKMAVNKIKREFFKHGFWCEYKDAMKFFSGKEDVQENVYPTVVPNWDHSPRTGKFGVILKNSSPGLFRKHVEKVLDSVDHKADEHKVVILKSWNEWAEGNYMEPDLKHGRGYLEALKEALNKKQ</sequence>
<dbReference type="InterPro" id="IPR032719">
    <property type="entry name" value="WbsX"/>
</dbReference>
<dbReference type="PANTHER" id="PTHR41244">
    <property type="entry name" value="RHAMNAN SYNTHESIS F"/>
    <property type="match status" value="1"/>
</dbReference>
<protein>
    <submittedName>
        <fullName evidence="1">Lipopolysaccharide biosynthesis protein</fullName>
    </submittedName>
</protein>
<dbReference type="EMBL" id="FUYQ01000002">
    <property type="protein sequence ID" value="SKB30140.1"/>
    <property type="molecule type" value="Genomic_DNA"/>
</dbReference>
<dbReference type="AlphaFoldDB" id="A0A1T5A5A4"/>
<dbReference type="Gene3D" id="3.20.20.80">
    <property type="entry name" value="Glycosidases"/>
    <property type="match status" value="1"/>
</dbReference>
<dbReference type="Proteomes" id="UP000190852">
    <property type="component" value="Unassembled WGS sequence"/>
</dbReference>
<name>A0A1T5A5A4_9BACT</name>
<dbReference type="PANTHER" id="PTHR41244:SF1">
    <property type="entry name" value="GLYCOSYLTRANSFERASE"/>
    <property type="match status" value="1"/>
</dbReference>
<dbReference type="RefSeq" id="WP_079682179.1">
    <property type="nucleotide sequence ID" value="NZ_FUYQ01000002.1"/>
</dbReference>
<evidence type="ECO:0000313" key="2">
    <source>
        <dbReference type="Proteomes" id="UP000190852"/>
    </source>
</evidence>
<dbReference type="CDD" id="cd11579">
    <property type="entry name" value="Glyco_tran_WbsX"/>
    <property type="match status" value="1"/>
</dbReference>
<evidence type="ECO:0000313" key="1">
    <source>
        <dbReference type="EMBL" id="SKB30140.1"/>
    </source>
</evidence>
<proteinExistence type="predicted"/>
<organism evidence="1 2">
    <name type="scientific">Parabacteroides chartae</name>
    <dbReference type="NCBI Taxonomy" id="1037355"/>
    <lineage>
        <taxon>Bacteria</taxon>
        <taxon>Pseudomonadati</taxon>
        <taxon>Bacteroidota</taxon>
        <taxon>Bacteroidia</taxon>
        <taxon>Bacteroidales</taxon>
        <taxon>Tannerellaceae</taxon>
        <taxon>Parabacteroides</taxon>
    </lineage>
</organism>
<keyword evidence="2" id="KW-1185">Reference proteome</keyword>